<accession>A0ABZ1UB13</accession>
<protein>
    <submittedName>
        <fullName evidence="1">Serine/threonine protein kinase</fullName>
    </submittedName>
</protein>
<gene>
    <name evidence="1" type="ORF">OHA16_38440</name>
</gene>
<dbReference type="RefSeq" id="WP_328958910.1">
    <property type="nucleotide sequence ID" value="NZ_CP108110.1"/>
</dbReference>
<reference evidence="1" key="1">
    <citation type="submission" date="2022-10" db="EMBL/GenBank/DDBJ databases">
        <title>The complete genomes of actinobacterial strains from the NBC collection.</title>
        <authorList>
            <person name="Joergensen T.S."/>
            <person name="Alvarez Arevalo M."/>
            <person name="Sterndorff E.B."/>
            <person name="Faurdal D."/>
            <person name="Vuksanovic O."/>
            <person name="Mourched A.-S."/>
            <person name="Charusanti P."/>
            <person name="Shaw S."/>
            <person name="Blin K."/>
            <person name="Weber T."/>
        </authorList>
    </citation>
    <scope>NUCLEOTIDE SEQUENCE</scope>
    <source>
        <strain evidence="1">NBC_00222</strain>
    </source>
</reference>
<dbReference type="GO" id="GO:0004674">
    <property type="term" value="F:protein serine/threonine kinase activity"/>
    <property type="evidence" value="ECO:0007669"/>
    <property type="project" value="UniProtKB-KW"/>
</dbReference>
<organism evidence="1 2">
    <name type="scientific">Kitasatospora purpeofusca</name>
    <dbReference type="NCBI Taxonomy" id="67352"/>
    <lineage>
        <taxon>Bacteria</taxon>
        <taxon>Bacillati</taxon>
        <taxon>Actinomycetota</taxon>
        <taxon>Actinomycetes</taxon>
        <taxon>Kitasatosporales</taxon>
        <taxon>Streptomycetaceae</taxon>
        <taxon>Kitasatospora</taxon>
    </lineage>
</organism>
<proteinExistence type="predicted"/>
<sequence>MSRAEPAARSVLICLDGRSPAVELPDGDSVRFGWRAGEITVGTDRALTAGRIDAFGDYWLMSNCGAAGTYCVENLEGAGEYVKVRSGRAGVPIPFELSRVTLTVGAGSNSFTVYAPERRPTAEPDGGGVPLLDEESRYFQVLVCLCEPRLRDCGAAAVPTPAQVSARLSAAGVPLGRSAVNYHIDYLCKKLGTAPPRGMTRAWKRDTVVTLALKFDLVRPEHLGLIPGRVPGRLSGGGSPAARPALHV</sequence>
<keyword evidence="2" id="KW-1185">Reference proteome</keyword>
<keyword evidence="1" id="KW-0723">Serine/threonine-protein kinase</keyword>
<dbReference type="Proteomes" id="UP001432222">
    <property type="component" value="Chromosome"/>
</dbReference>
<evidence type="ECO:0000313" key="1">
    <source>
        <dbReference type="EMBL" id="WUQ88363.1"/>
    </source>
</evidence>
<keyword evidence="1" id="KW-0418">Kinase</keyword>
<dbReference type="EMBL" id="CP108110">
    <property type="protein sequence ID" value="WUQ88363.1"/>
    <property type="molecule type" value="Genomic_DNA"/>
</dbReference>
<evidence type="ECO:0000313" key="2">
    <source>
        <dbReference type="Proteomes" id="UP001432222"/>
    </source>
</evidence>
<keyword evidence="1" id="KW-0808">Transferase</keyword>
<name>A0ABZ1UB13_9ACTN</name>